<dbReference type="AlphaFoldDB" id="A0A5B7SM13"/>
<dbReference type="PANTHER" id="PTHR30576">
    <property type="entry name" value="COLANIC BIOSYNTHESIS UDP-GLUCOSE LIPID CARRIER TRANSFERASE"/>
    <property type="match status" value="1"/>
</dbReference>
<protein>
    <submittedName>
        <fullName evidence="4">Sugar transferase</fullName>
    </submittedName>
</protein>
<evidence type="ECO:0000256" key="1">
    <source>
        <dbReference type="ARBA" id="ARBA00006464"/>
    </source>
</evidence>
<evidence type="ECO:0000256" key="2">
    <source>
        <dbReference type="SAM" id="Phobius"/>
    </source>
</evidence>
<keyword evidence="2" id="KW-1133">Transmembrane helix</keyword>
<accession>A0A5B7SM13</accession>
<dbReference type="KEGG" id="asag:FGM00_06020"/>
<reference evidence="4 5" key="1">
    <citation type="submission" date="2019-05" db="EMBL/GenBank/DDBJ databases">
        <title>Genome sequencing of F202Z8.</title>
        <authorList>
            <person name="Kwon Y.M."/>
        </authorList>
    </citation>
    <scope>NUCLEOTIDE SEQUENCE [LARGE SCALE GENOMIC DNA]</scope>
    <source>
        <strain evidence="4 5">F202Z8</strain>
    </source>
</reference>
<gene>
    <name evidence="4" type="ORF">FGM00_06020</name>
</gene>
<sequence>MKRISDIFFSAIGILVICPFLVLISIIIKLGSKGPVLYKQVRVGKGNKDFRIWKFRTMYTGSDKKGLLTVGDRDSRVTKAGLFLRKLKLDELPQLFNVLFGEMSLVGPRPEVRKYVDLYSEEDLIVLSVRPGITDYASIHFRNENEILKEAHDPEQMYIEQIMPEKLALNKKYILERSYSKDIQIILKTLRAVLGN</sequence>
<evidence type="ECO:0000313" key="5">
    <source>
        <dbReference type="Proteomes" id="UP000310017"/>
    </source>
</evidence>
<keyword evidence="5" id="KW-1185">Reference proteome</keyword>
<dbReference type="EMBL" id="CP040710">
    <property type="protein sequence ID" value="QCW99675.1"/>
    <property type="molecule type" value="Genomic_DNA"/>
</dbReference>
<dbReference type="RefSeq" id="WP_138852028.1">
    <property type="nucleotide sequence ID" value="NZ_CP040710.1"/>
</dbReference>
<comment type="similarity">
    <text evidence="1">Belongs to the bacterial sugar transferase family.</text>
</comment>
<feature type="domain" description="Bacterial sugar transferase" evidence="3">
    <location>
        <begin position="2"/>
        <end position="194"/>
    </location>
</feature>
<dbReference type="Proteomes" id="UP000310017">
    <property type="component" value="Chromosome"/>
</dbReference>
<evidence type="ECO:0000313" key="4">
    <source>
        <dbReference type="EMBL" id="QCW99675.1"/>
    </source>
</evidence>
<dbReference type="GO" id="GO:0016780">
    <property type="term" value="F:phosphotransferase activity, for other substituted phosphate groups"/>
    <property type="evidence" value="ECO:0007669"/>
    <property type="project" value="TreeGrafter"/>
</dbReference>
<dbReference type="PANTHER" id="PTHR30576:SF20">
    <property type="entry name" value="QUINOVOSAMINEPHOSPHOTRANSFERAE-RELATED"/>
    <property type="match status" value="1"/>
</dbReference>
<keyword evidence="4" id="KW-0808">Transferase</keyword>
<name>A0A5B7SM13_9FLAO</name>
<proteinExistence type="inferred from homology"/>
<dbReference type="OrthoDB" id="9808602at2"/>
<evidence type="ECO:0000259" key="3">
    <source>
        <dbReference type="Pfam" id="PF02397"/>
    </source>
</evidence>
<feature type="transmembrane region" description="Helical" evidence="2">
    <location>
        <begin position="7"/>
        <end position="28"/>
    </location>
</feature>
<keyword evidence="2" id="KW-0812">Transmembrane</keyword>
<dbReference type="Pfam" id="PF02397">
    <property type="entry name" value="Bac_transf"/>
    <property type="match status" value="1"/>
</dbReference>
<keyword evidence="2" id="KW-0472">Membrane</keyword>
<dbReference type="InterPro" id="IPR003362">
    <property type="entry name" value="Bact_transf"/>
</dbReference>
<organism evidence="4 5">
    <name type="scientific">Aggregatimonas sangjinii</name>
    <dbReference type="NCBI Taxonomy" id="2583587"/>
    <lineage>
        <taxon>Bacteria</taxon>
        <taxon>Pseudomonadati</taxon>
        <taxon>Bacteroidota</taxon>
        <taxon>Flavobacteriia</taxon>
        <taxon>Flavobacteriales</taxon>
        <taxon>Flavobacteriaceae</taxon>
        <taxon>Aggregatimonas</taxon>
    </lineage>
</organism>